<comment type="catalytic activity">
    <reaction evidence="13">
        <text>2 a Fe(II)-siderophore + NADP(+) + H(+) = 2 a Fe(III)-siderophore + NADPH</text>
        <dbReference type="Rhea" id="RHEA:28795"/>
        <dbReference type="Rhea" id="RHEA-COMP:11342"/>
        <dbReference type="Rhea" id="RHEA-COMP:11344"/>
        <dbReference type="ChEBI" id="CHEBI:15378"/>
        <dbReference type="ChEBI" id="CHEBI:29033"/>
        <dbReference type="ChEBI" id="CHEBI:29034"/>
        <dbReference type="ChEBI" id="CHEBI:57783"/>
        <dbReference type="ChEBI" id="CHEBI:58349"/>
        <dbReference type="EC" id="1.16.1.9"/>
    </reaction>
</comment>
<dbReference type="PROSITE" id="PS51384">
    <property type="entry name" value="FAD_FR"/>
    <property type="match status" value="1"/>
</dbReference>
<feature type="transmembrane region" description="Helical" evidence="15">
    <location>
        <begin position="198"/>
        <end position="219"/>
    </location>
</feature>
<dbReference type="GO" id="GO:0052851">
    <property type="term" value="F:ferric-chelate reductase (NADPH) activity"/>
    <property type="evidence" value="ECO:0007669"/>
    <property type="project" value="UniProtKB-EC"/>
</dbReference>
<feature type="region of interest" description="Disordered" evidence="14">
    <location>
        <begin position="483"/>
        <end position="509"/>
    </location>
</feature>
<dbReference type="Proteomes" id="UP000292702">
    <property type="component" value="Unassembled WGS sequence"/>
</dbReference>
<dbReference type="InterPro" id="IPR013121">
    <property type="entry name" value="Fe_red_NAD-bd_6"/>
</dbReference>
<evidence type="ECO:0000256" key="10">
    <source>
        <dbReference type="ARBA" id="ARBA00023065"/>
    </source>
</evidence>
<dbReference type="InterPro" id="IPR017927">
    <property type="entry name" value="FAD-bd_FR_type"/>
</dbReference>
<evidence type="ECO:0000256" key="7">
    <source>
        <dbReference type="ARBA" id="ARBA00022982"/>
    </source>
</evidence>
<dbReference type="InterPro" id="IPR013112">
    <property type="entry name" value="FAD-bd_8"/>
</dbReference>
<evidence type="ECO:0000256" key="5">
    <source>
        <dbReference type="ARBA" id="ARBA00022475"/>
    </source>
</evidence>
<keyword evidence="4" id="KW-0813">Transport</keyword>
<keyword evidence="10" id="KW-0406">Ion transport</keyword>
<sequence length="594" mass="65801">MATLTPKQKLIALGEIQFPKYVWYLYACIIAAAGLVNVVSLLWARWRRHKYTSTTTSTTTLKKGIISTSRLPAAILAASRVAAFRWRIPAVHMTLLEVLLTITYIVVLACLEFTMTLDYNVQIWGNRAGHLATIQFPLIVALSGKNNVIGIITGLSHENLNLLHRMVSRVLMCLVWIHCAGTYVHWLTGAHRDERPWIYASWIVAGFISCIAQTILVFFSWGPIRRRFYESFYMMHMVLIIIILVCTMYHVHMNDVLFDLYASPYIWPSFLVWGIDRGCRLLRVLLLNSVFKPQKDLGRIDLITRDTLLITIKRHIPHALNWHAGQHMFVSFPTLGLGQSHPFTMASIPRGDGDEQELTFIARVRNGLTKTIKERILEHGACEVPVILDGPYGAPADITPFSTCVFVAGGSGVTYTLPRFEELISALNTKTACARRIVFIWAIRERTHMRWIVKHLAATAARVPSHVSLSASIYITSSSNGVAELTGDGTSRPPSPSEEEDVEKTGAVDADDASSIDGLDVKFDRLSVFTAKPDVKKILEDEVGASEGPVSVDVSGPDSLLAATRSALSSGFAGPLSVLKGAPTVQLNVEAFSF</sequence>
<comment type="caution">
    <text evidence="17">The sequence shown here is derived from an EMBL/GenBank/DDBJ whole genome shotgun (WGS) entry which is preliminary data.</text>
</comment>
<dbReference type="InterPro" id="IPR051410">
    <property type="entry name" value="Ferric/Cupric_Reductase"/>
</dbReference>
<feature type="transmembrane region" description="Helical" evidence="15">
    <location>
        <begin position="167"/>
        <end position="186"/>
    </location>
</feature>
<evidence type="ECO:0000256" key="1">
    <source>
        <dbReference type="ARBA" id="ARBA00004651"/>
    </source>
</evidence>
<accession>A0A4R0RVQ1</accession>
<feature type="domain" description="FAD-binding FR-type" evidence="16">
    <location>
        <begin position="289"/>
        <end position="398"/>
    </location>
</feature>
<keyword evidence="12" id="KW-0325">Glycoprotein</keyword>
<keyword evidence="11 15" id="KW-0472">Membrane</keyword>
<organism evidence="17 18">
    <name type="scientific">Steccherinum ochraceum</name>
    <dbReference type="NCBI Taxonomy" id="92696"/>
    <lineage>
        <taxon>Eukaryota</taxon>
        <taxon>Fungi</taxon>
        <taxon>Dikarya</taxon>
        <taxon>Basidiomycota</taxon>
        <taxon>Agaricomycotina</taxon>
        <taxon>Agaricomycetes</taxon>
        <taxon>Polyporales</taxon>
        <taxon>Steccherinaceae</taxon>
        <taxon>Steccherinum</taxon>
    </lineage>
</organism>
<evidence type="ECO:0000256" key="9">
    <source>
        <dbReference type="ARBA" id="ARBA00023002"/>
    </source>
</evidence>
<protein>
    <recommendedName>
        <fullName evidence="3">ferric-chelate reductase (NADPH)</fullName>
        <ecNumber evidence="3">1.16.1.9</ecNumber>
    </recommendedName>
</protein>
<gene>
    <name evidence="17" type="ORF">EIP91_001495</name>
</gene>
<keyword evidence="5" id="KW-1003">Cell membrane</keyword>
<proteinExistence type="inferred from homology"/>
<dbReference type="EC" id="1.16.1.9" evidence="3"/>
<dbReference type="GO" id="GO:0006826">
    <property type="term" value="P:iron ion transport"/>
    <property type="evidence" value="ECO:0007669"/>
    <property type="project" value="UniProtKB-ARBA"/>
</dbReference>
<dbReference type="STRING" id="92696.A0A4R0RVQ1"/>
<evidence type="ECO:0000256" key="12">
    <source>
        <dbReference type="ARBA" id="ARBA00023180"/>
    </source>
</evidence>
<comment type="similarity">
    <text evidence="2">Belongs to the ferric reductase (FRE) family.</text>
</comment>
<keyword evidence="9" id="KW-0560">Oxidoreductase</keyword>
<dbReference type="Pfam" id="PF08030">
    <property type="entry name" value="NAD_binding_6"/>
    <property type="match status" value="1"/>
</dbReference>
<evidence type="ECO:0000256" key="8">
    <source>
        <dbReference type="ARBA" id="ARBA00022989"/>
    </source>
</evidence>
<dbReference type="InterPro" id="IPR039261">
    <property type="entry name" value="FNR_nucleotide-bd"/>
</dbReference>
<dbReference type="Gene3D" id="3.40.50.80">
    <property type="entry name" value="Nucleotide-binding domain of ferredoxin-NADP reductase (FNR) module"/>
    <property type="match status" value="1"/>
</dbReference>
<evidence type="ECO:0000313" key="17">
    <source>
        <dbReference type="EMBL" id="TCD70805.1"/>
    </source>
</evidence>
<dbReference type="CDD" id="cd06186">
    <property type="entry name" value="NOX_Duox_like_FAD_NADP"/>
    <property type="match status" value="1"/>
</dbReference>
<dbReference type="InterPro" id="IPR013130">
    <property type="entry name" value="Fe3_Rdtase_TM_dom"/>
</dbReference>
<dbReference type="SFLD" id="SFLDG01168">
    <property type="entry name" value="Ferric_reductase_subgroup_(FRE"/>
    <property type="match status" value="1"/>
</dbReference>
<dbReference type="AlphaFoldDB" id="A0A4R0RVQ1"/>
<evidence type="ECO:0000256" key="15">
    <source>
        <dbReference type="SAM" id="Phobius"/>
    </source>
</evidence>
<dbReference type="GO" id="GO:0015677">
    <property type="term" value="P:copper ion import"/>
    <property type="evidence" value="ECO:0007669"/>
    <property type="project" value="TreeGrafter"/>
</dbReference>
<dbReference type="SFLD" id="SFLDS00052">
    <property type="entry name" value="Ferric_Reductase_Domain"/>
    <property type="match status" value="1"/>
</dbReference>
<dbReference type="GO" id="GO:0005886">
    <property type="term" value="C:plasma membrane"/>
    <property type="evidence" value="ECO:0007669"/>
    <property type="project" value="UniProtKB-SubCell"/>
</dbReference>
<dbReference type="Pfam" id="PF08022">
    <property type="entry name" value="FAD_binding_8"/>
    <property type="match status" value="1"/>
</dbReference>
<evidence type="ECO:0000259" key="16">
    <source>
        <dbReference type="PROSITE" id="PS51384"/>
    </source>
</evidence>
<name>A0A4R0RVQ1_9APHY</name>
<dbReference type="PANTHER" id="PTHR32361:SF9">
    <property type="entry name" value="FERRIC REDUCTASE TRANSMEMBRANE COMPONENT 3-RELATED"/>
    <property type="match status" value="1"/>
</dbReference>
<evidence type="ECO:0000256" key="11">
    <source>
        <dbReference type="ARBA" id="ARBA00023136"/>
    </source>
</evidence>
<evidence type="ECO:0000256" key="3">
    <source>
        <dbReference type="ARBA" id="ARBA00012668"/>
    </source>
</evidence>
<keyword evidence="8 15" id="KW-1133">Transmembrane helix</keyword>
<keyword evidence="7" id="KW-0249">Electron transport</keyword>
<dbReference type="EMBL" id="RWJN01000014">
    <property type="protein sequence ID" value="TCD70805.1"/>
    <property type="molecule type" value="Genomic_DNA"/>
</dbReference>
<evidence type="ECO:0000256" key="4">
    <source>
        <dbReference type="ARBA" id="ARBA00022448"/>
    </source>
</evidence>
<feature type="transmembrane region" description="Helical" evidence="15">
    <location>
        <begin position="134"/>
        <end position="155"/>
    </location>
</feature>
<reference evidence="17 18" key="1">
    <citation type="submission" date="2018-11" db="EMBL/GenBank/DDBJ databases">
        <title>Genome assembly of Steccherinum ochraceum LE-BIN_3174, the white-rot fungus of the Steccherinaceae family (The Residual Polyporoid clade, Polyporales, Basidiomycota).</title>
        <authorList>
            <person name="Fedorova T.V."/>
            <person name="Glazunova O.A."/>
            <person name="Landesman E.O."/>
            <person name="Moiseenko K.V."/>
            <person name="Psurtseva N.V."/>
            <person name="Savinova O.S."/>
            <person name="Shakhova N.V."/>
            <person name="Tyazhelova T.V."/>
            <person name="Vasina D.V."/>
        </authorList>
    </citation>
    <scope>NUCLEOTIDE SEQUENCE [LARGE SCALE GENOMIC DNA]</scope>
    <source>
        <strain evidence="17 18">LE-BIN_3174</strain>
    </source>
</reference>
<feature type="transmembrane region" description="Helical" evidence="15">
    <location>
        <begin position="95"/>
        <end position="114"/>
    </location>
</feature>
<dbReference type="OrthoDB" id="4494341at2759"/>
<feature type="transmembrane region" description="Helical" evidence="15">
    <location>
        <begin position="21"/>
        <end position="44"/>
    </location>
</feature>
<dbReference type="InterPro" id="IPR017938">
    <property type="entry name" value="Riboflavin_synthase-like_b-brl"/>
</dbReference>
<dbReference type="SUPFAM" id="SSF52343">
    <property type="entry name" value="Ferredoxin reductase-like, C-terminal NADP-linked domain"/>
    <property type="match status" value="1"/>
</dbReference>
<dbReference type="Pfam" id="PF01794">
    <property type="entry name" value="Ferric_reduct"/>
    <property type="match status" value="1"/>
</dbReference>
<evidence type="ECO:0000313" key="18">
    <source>
        <dbReference type="Proteomes" id="UP000292702"/>
    </source>
</evidence>
<evidence type="ECO:0000256" key="6">
    <source>
        <dbReference type="ARBA" id="ARBA00022692"/>
    </source>
</evidence>
<dbReference type="Gene3D" id="2.40.30.10">
    <property type="entry name" value="Translation factors"/>
    <property type="match status" value="1"/>
</dbReference>
<dbReference type="GO" id="GO:0006879">
    <property type="term" value="P:intracellular iron ion homeostasis"/>
    <property type="evidence" value="ECO:0007669"/>
    <property type="project" value="TreeGrafter"/>
</dbReference>
<feature type="transmembrane region" description="Helical" evidence="15">
    <location>
        <begin position="231"/>
        <end position="250"/>
    </location>
</feature>
<comment type="subcellular location">
    <subcellularLocation>
        <location evidence="1">Cell membrane</location>
        <topology evidence="1">Multi-pass membrane protein</topology>
    </subcellularLocation>
</comment>
<evidence type="ECO:0000256" key="2">
    <source>
        <dbReference type="ARBA" id="ARBA00006278"/>
    </source>
</evidence>
<keyword evidence="6 15" id="KW-0812">Transmembrane</keyword>
<evidence type="ECO:0000256" key="14">
    <source>
        <dbReference type="SAM" id="MobiDB-lite"/>
    </source>
</evidence>
<keyword evidence="18" id="KW-1185">Reference proteome</keyword>
<evidence type="ECO:0000256" key="13">
    <source>
        <dbReference type="ARBA" id="ARBA00048483"/>
    </source>
</evidence>
<dbReference type="PANTHER" id="PTHR32361">
    <property type="entry name" value="FERRIC/CUPRIC REDUCTASE TRANSMEMBRANE COMPONENT"/>
    <property type="match status" value="1"/>
</dbReference>
<dbReference type="SUPFAM" id="SSF63380">
    <property type="entry name" value="Riboflavin synthase domain-like"/>
    <property type="match status" value="1"/>
</dbReference>